<keyword evidence="15" id="KW-1185">Reference proteome</keyword>
<dbReference type="HAMAP" id="MF_00685">
    <property type="entry name" value="GlgB"/>
    <property type="match status" value="1"/>
</dbReference>
<dbReference type="GO" id="GO:0043169">
    <property type="term" value="F:cation binding"/>
    <property type="evidence" value="ECO:0007669"/>
    <property type="project" value="InterPro"/>
</dbReference>
<dbReference type="SMART" id="SM00642">
    <property type="entry name" value="Aamy"/>
    <property type="match status" value="1"/>
</dbReference>
<dbReference type="InterPro" id="IPR006407">
    <property type="entry name" value="GlgB"/>
</dbReference>
<keyword evidence="9 10" id="KW-0119">Carbohydrate metabolism</keyword>
<reference evidence="14 15" key="1">
    <citation type="submission" date="2016-10" db="EMBL/GenBank/DDBJ databases">
        <authorList>
            <person name="de Groot N.N."/>
        </authorList>
    </citation>
    <scope>NUCLEOTIDE SEQUENCE [LARGE SCALE GENOMIC DNA]</scope>
    <source>
        <strain evidence="14 15">NE2</strain>
    </source>
</reference>
<comment type="subunit">
    <text evidence="10">Monomer.</text>
</comment>
<evidence type="ECO:0000256" key="6">
    <source>
        <dbReference type="ARBA" id="ARBA00022676"/>
    </source>
</evidence>
<dbReference type="NCBIfam" id="NF003811">
    <property type="entry name" value="PRK05402.1"/>
    <property type="match status" value="1"/>
</dbReference>
<dbReference type="EC" id="2.4.1.18" evidence="10"/>
<dbReference type="GO" id="GO:0005829">
    <property type="term" value="C:cytosol"/>
    <property type="evidence" value="ECO:0007669"/>
    <property type="project" value="TreeGrafter"/>
</dbReference>
<keyword evidence="8 10" id="KW-0320">Glycogen biosynthesis</keyword>
<evidence type="ECO:0000259" key="13">
    <source>
        <dbReference type="SMART" id="SM00642"/>
    </source>
</evidence>
<evidence type="ECO:0000256" key="3">
    <source>
        <dbReference type="ARBA" id="ARBA00004964"/>
    </source>
</evidence>
<dbReference type="InterPro" id="IPR004193">
    <property type="entry name" value="Glyco_hydro_13_N"/>
</dbReference>
<dbReference type="FunFam" id="2.60.40.1180:FF:000002">
    <property type="entry name" value="1,4-alpha-glucan branching enzyme GlgB"/>
    <property type="match status" value="1"/>
</dbReference>
<dbReference type="InterPro" id="IPR006047">
    <property type="entry name" value="GH13_cat_dom"/>
</dbReference>
<dbReference type="InterPro" id="IPR037439">
    <property type="entry name" value="Branching_enzy"/>
</dbReference>
<dbReference type="Proteomes" id="UP000198755">
    <property type="component" value="Unassembled WGS sequence"/>
</dbReference>
<dbReference type="InterPro" id="IPR006048">
    <property type="entry name" value="A-amylase/branching_C"/>
</dbReference>
<dbReference type="FunFam" id="2.60.40.10:FF:000169">
    <property type="entry name" value="1,4-alpha-glucan branching enzyme GlgB"/>
    <property type="match status" value="1"/>
</dbReference>
<dbReference type="SUPFAM" id="SSF51445">
    <property type="entry name" value="(Trans)glycosidases"/>
    <property type="match status" value="1"/>
</dbReference>
<dbReference type="FunFam" id="3.20.20.80:FF:000003">
    <property type="entry name" value="1,4-alpha-glucan branching enzyme GlgB"/>
    <property type="match status" value="1"/>
</dbReference>
<dbReference type="InterPro" id="IPR054169">
    <property type="entry name" value="GlgB_N"/>
</dbReference>
<dbReference type="Gene3D" id="2.60.40.10">
    <property type="entry name" value="Immunoglobulins"/>
    <property type="match status" value="2"/>
</dbReference>
<dbReference type="SUPFAM" id="SSF51011">
    <property type="entry name" value="Glycosyl hydrolase domain"/>
    <property type="match status" value="1"/>
</dbReference>
<dbReference type="AlphaFoldDB" id="A0A1I3XEL1"/>
<dbReference type="GO" id="GO:0004553">
    <property type="term" value="F:hydrolase activity, hydrolyzing O-glycosyl compounds"/>
    <property type="evidence" value="ECO:0007669"/>
    <property type="project" value="InterPro"/>
</dbReference>
<dbReference type="GO" id="GO:0005978">
    <property type="term" value="P:glycogen biosynthetic process"/>
    <property type="evidence" value="ECO:0007669"/>
    <property type="project" value="UniProtKB-UniRule"/>
</dbReference>
<name>A0A1I3XEL1_9HYPH</name>
<dbReference type="InterPro" id="IPR044143">
    <property type="entry name" value="GlgB_N_E_set_prok"/>
</dbReference>
<comment type="function">
    <text evidence="2 10">Catalyzes the formation of the alpha-1,6-glucosidic linkages in glycogen by scission of a 1,4-alpha-linked oligosaccharide from growing alpha-1,4-glucan chains and the subsequent attachment of the oligosaccharide to the alpha-1,6 position.</text>
</comment>
<feature type="active site" description="Nucleophile" evidence="10 11">
    <location>
        <position position="430"/>
    </location>
</feature>
<comment type="pathway">
    <text evidence="3 10">Glycan biosynthesis; glycogen biosynthesis.</text>
</comment>
<dbReference type="EMBL" id="FOSN01000003">
    <property type="protein sequence ID" value="SFK17963.1"/>
    <property type="molecule type" value="Genomic_DNA"/>
</dbReference>
<evidence type="ECO:0000256" key="12">
    <source>
        <dbReference type="SAM" id="MobiDB-lite"/>
    </source>
</evidence>
<evidence type="ECO:0000256" key="5">
    <source>
        <dbReference type="ARBA" id="ARBA00022600"/>
    </source>
</evidence>
<dbReference type="PANTHER" id="PTHR43651:SF3">
    <property type="entry name" value="1,4-ALPHA-GLUCAN-BRANCHING ENZYME"/>
    <property type="match status" value="1"/>
</dbReference>
<dbReference type="UniPathway" id="UPA00164"/>
<proteinExistence type="inferred from homology"/>
<dbReference type="NCBIfam" id="TIGR01515">
    <property type="entry name" value="branching_enzym"/>
    <property type="match status" value="1"/>
</dbReference>
<dbReference type="Pfam" id="PF02922">
    <property type="entry name" value="CBM_48"/>
    <property type="match status" value="1"/>
</dbReference>
<evidence type="ECO:0000256" key="1">
    <source>
        <dbReference type="ARBA" id="ARBA00000826"/>
    </source>
</evidence>
<dbReference type="NCBIfam" id="NF008967">
    <property type="entry name" value="PRK12313.1"/>
    <property type="match status" value="1"/>
</dbReference>
<organism evidence="14 15">
    <name type="scientific">Methylocapsa palsarum</name>
    <dbReference type="NCBI Taxonomy" id="1612308"/>
    <lineage>
        <taxon>Bacteria</taxon>
        <taxon>Pseudomonadati</taxon>
        <taxon>Pseudomonadota</taxon>
        <taxon>Alphaproteobacteria</taxon>
        <taxon>Hyphomicrobiales</taxon>
        <taxon>Beijerinckiaceae</taxon>
        <taxon>Methylocapsa</taxon>
    </lineage>
</organism>
<dbReference type="Gene3D" id="2.60.40.1180">
    <property type="entry name" value="Golgi alpha-mannosidase II"/>
    <property type="match status" value="1"/>
</dbReference>
<dbReference type="PIRSF" id="PIRSF000463">
    <property type="entry name" value="GlgB"/>
    <property type="match status" value="1"/>
</dbReference>
<protein>
    <recommendedName>
        <fullName evidence="10">1,4-alpha-glucan branching enzyme GlgB</fullName>
        <ecNumber evidence="10">2.4.1.18</ecNumber>
    </recommendedName>
    <alternativeName>
        <fullName evidence="10">1,4-alpha-D-glucan:1,4-alpha-D-glucan 6-glucosyl-transferase</fullName>
    </alternativeName>
    <alternativeName>
        <fullName evidence="10">Alpha-(1-&gt;4)-glucan branching enzyme</fullName>
    </alternativeName>
    <alternativeName>
        <fullName evidence="10">Glycogen branching enzyme</fullName>
        <shortName evidence="10">BE</shortName>
    </alternativeName>
</protein>
<dbReference type="SUPFAM" id="SSF81296">
    <property type="entry name" value="E set domains"/>
    <property type="match status" value="2"/>
</dbReference>
<dbReference type="PANTHER" id="PTHR43651">
    <property type="entry name" value="1,4-ALPHA-GLUCAN-BRANCHING ENZYME"/>
    <property type="match status" value="1"/>
</dbReference>
<dbReference type="GO" id="GO:0003844">
    <property type="term" value="F:1,4-alpha-glucan branching enzyme activity"/>
    <property type="evidence" value="ECO:0007669"/>
    <property type="project" value="UniProtKB-UniRule"/>
</dbReference>
<comment type="similarity">
    <text evidence="4 10">Belongs to the glycosyl hydrolase 13 family. GlgB subfamily.</text>
</comment>
<dbReference type="InterPro" id="IPR017853">
    <property type="entry name" value="GH"/>
</dbReference>
<keyword evidence="5 10" id="KW-0321">Glycogen metabolism</keyword>
<evidence type="ECO:0000256" key="10">
    <source>
        <dbReference type="HAMAP-Rule" id="MF_00685"/>
    </source>
</evidence>
<gene>
    <name evidence="10" type="primary">glgB</name>
    <name evidence="14" type="ORF">SAMN05444581_10372</name>
</gene>
<feature type="active site" description="Proton donor" evidence="10 11">
    <location>
        <position position="483"/>
    </location>
</feature>
<dbReference type="Gene3D" id="3.20.20.80">
    <property type="entry name" value="Glycosidases"/>
    <property type="match status" value="1"/>
</dbReference>
<evidence type="ECO:0000256" key="4">
    <source>
        <dbReference type="ARBA" id="ARBA00009000"/>
    </source>
</evidence>
<dbReference type="STRING" id="1612308.SAMN05444581_10372"/>
<evidence type="ECO:0000256" key="8">
    <source>
        <dbReference type="ARBA" id="ARBA00023056"/>
    </source>
</evidence>
<dbReference type="CDD" id="cd11322">
    <property type="entry name" value="AmyAc_Glg_BE"/>
    <property type="match status" value="1"/>
</dbReference>
<sequence>MFRSGSRETAEMGATGVDAGPSANTTWRVGAVDAEALLSGRHPDPFSVLGPHQTPAGVAIRAFAPYAERLSALVEDGATIILTGSGGGFFEGLAPGRTGRFRYRLRAENAGGTWDYEDPYALGAVLGEIDDYLFVQGAHREIYNRLGAHPMRFEGIEGTHFAVWAPRALRVWVVGSFNGWDGRSHQMRKRIDSGLWEIFAPGVGEGAVYKYEIVSRDGRLLPLKADPVGFAGEMRPSTGSIVAQTEHFVWSDLAFSERAKASDPRRSPMSIYEVHLGSWRRCPGGRFLSYDELAVQLVPYAADLGFTHLELLPVSEHPLDESWGYQPIGLFAPTSRFGDPSGFARFVDRAHAAGLGVILDWVPAHFPTDAHGLAKFDGETLYEHSDPRRGYHPDWNTAVYDFGRPEVMSTLAANALFWFDRYHIDGLRVDAVASMLYLDYSRKEGEWAPNPDGSNDNKDAVAFLRRVNELVYGLHPGAFTVAEESTAWSGVSAPTSAGGLGFGFKWNMGFMHDTLEYMALDPVHRRWRHDKLTFGLLYAFSENFVLPLSHDEVVHGKGSLWQKMSGDDWRKFANLRAYYGFMWAHPGKKLLFMGQEFAQRREWSEARELDWDLLQSPAHRGVQRLIRDLNHLHRTQPALHARDCEPEGFRWIVADDQEQSVAAFVRFGAAGDPPVVMVANFTPEPRRAYRLGLPRPGGWREILNTDADVYGGSGMGNLGGVTAASDALHGFPASAELTLPPLSTLYFTPADEPSAETTILARGMPA</sequence>
<evidence type="ECO:0000256" key="7">
    <source>
        <dbReference type="ARBA" id="ARBA00022679"/>
    </source>
</evidence>
<dbReference type="InterPro" id="IPR013783">
    <property type="entry name" value="Ig-like_fold"/>
</dbReference>
<evidence type="ECO:0000313" key="15">
    <source>
        <dbReference type="Proteomes" id="UP000198755"/>
    </source>
</evidence>
<evidence type="ECO:0000256" key="11">
    <source>
        <dbReference type="PIRSR" id="PIRSR000463-1"/>
    </source>
</evidence>
<dbReference type="Pfam" id="PF02806">
    <property type="entry name" value="Alpha-amylase_C"/>
    <property type="match status" value="1"/>
</dbReference>
<dbReference type="InterPro" id="IPR013780">
    <property type="entry name" value="Glyco_hydro_b"/>
</dbReference>
<feature type="domain" description="Glycosyl hydrolase family 13 catalytic" evidence="13">
    <location>
        <begin position="273"/>
        <end position="633"/>
    </location>
</feature>
<keyword evidence="7 10" id="KW-0808">Transferase</keyword>
<dbReference type="Pfam" id="PF22019">
    <property type="entry name" value="GlgB_N"/>
    <property type="match status" value="1"/>
</dbReference>
<evidence type="ECO:0000256" key="9">
    <source>
        <dbReference type="ARBA" id="ARBA00023277"/>
    </source>
</evidence>
<accession>A0A1I3XEL1</accession>
<comment type="catalytic activity">
    <reaction evidence="1 10">
        <text>Transfers a segment of a (1-&gt;4)-alpha-D-glucan chain to a primary hydroxy group in a similar glucan chain.</text>
        <dbReference type="EC" id="2.4.1.18"/>
    </reaction>
</comment>
<feature type="region of interest" description="Disordered" evidence="12">
    <location>
        <begin position="1"/>
        <end position="21"/>
    </location>
</feature>
<feature type="compositionally biased region" description="Basic and acidic residues" evidence="12">
    <location>
        <begin position="1"/>
        <end position="10"/>
    </location>
</feature>
<dbReference type="CDD" id="cd02855">
    <property type="entry name" value="E_set_GBE_prok_N"/>
    <property type="match status" value="1"/>
</dbReference>
<keyword evidence="6 10" id="KW-0328">Glycosyltransferase</keyword>
<dbReference type="InterPro" id="IPR014756">
    <property type="entry name" value="Ig_E-set"/>
</dbReference>
<evidence type="ECO:0000256" key="2">
    <source>
        <dbReference type="ARBA" id="ARBA00002953"/>
    </source>
</evidence>
<evidence type="ECO:0000313" key="14">
    <source>
        <dbReference type="EMBL" id="SFK17963.1"/>
    </source>
</evidence>